<comment type="caution">
    <text evidence="2">The sequence shown here is derived from an EMBL/GenBank/DDBJ whole genome shotgun (WGS) entry which is preliminary data.</text>
</comment>
<dbReference type="Proteomes" id="UP000727993">
    <property type="component" value="Unassembled WGS sequence"/>
</dbReference>
<reference evidence="2 3" key="1">
    <citation type="submission" date="2020-10" db="EMBL/GenBank/DDBJ databases">
        <title>Connecting structure to function with the recovery of over 1000 high-quality activated sludge metagenome-assembled genomes encoding full-length rRNA genes using long-read sequencing.</title>
        <authorList>
            <person name="Singleton C.M."/>
            <person name="Petriglieri F."/>
            <person name="Kristensen J.M."/>
            <person name="Kirkegaard R.H."/>
            <person name="Michaelsen T.Y."/>
            <person name="Andersen M.H."/>
            <person name="Karst S.M."/>
            <person name="Dueholm M.S."/>
            <person name="Nielsen P.H."/>
            <person name="Albertsen M."/>
        </authorList>
    </citation>
    <scope>NUCLEOTIDE SEQUENCE [LARGE SCALE GENOMIC DNA]</scope>
    <source>
        <strain evidence="2">Lyne_18-Q3-R50-59_MAXAC.006</strain>
    </source>
</reference>
<dbReference type="Gene3D" id="3.40.50.1820">
    <property type="entry name" value="alpha/beta hydrolase"/>
    <property type="match status" value="1"/>
</dbReference>
<evidence type="ECO:0000259" key="1">
    <source>
        <dbReference type="Pfam" id="PF12697"/>
    </source>
</evidence>
<gene>
    <name evidence="2" type="ORF">IPN02_12480</name>
</gene>
<proteinExistence type="predicted"/>
<sequence>MINTVRVRGIDLAYEDVGPTDDDAPDAAPLVWGHGLSRSVAEDDQFPMIDWQRIRRTRRVVRFDARGHGESGPLASPVDGAWDRLALDEVGLIEALSLPEVVLGGASMGTATALHAALNLGDRVRGLVLTIPPTVWNTRSDQARLYEAMAQIVDEGGVEPLIEASAAVPPPDPFAEIDDFNQLRAASLRRADPKRLAAVFRGAAHADLPGPDAVATIAAPTLILAWSGDPGHPVSTAERLADLLPNAELSVASTLGELFAWTDRVADFLSQLA</sequence>
<dbReference type="PANTHER" id="PTHR43433:SF5">
    <property type="entry name" value="AB HYDROLASE-1 DOMAIN-CONTAINING PROTEIN"/>
    <property type="match status" value="1"/>
</dbReference>
<dbReference type="InterPro" id="IPR029058">
    <property type="entry name" value="AB_hydrolase_fold"/>
</dbReference>
<dbReference type="EMBL" id="JADJZA010000007">
    <property type="protein sequence ID" value="MBK9297622.1"/>
    <property type="molecule type" value="Genomic_DNA"/>
</dbReference>
<protein>
    <submittedName>
        <fullName evidence="2">Alpha/beta fold hydrolase</fullName>
    </submittedName>
</protein>
<dbReference type="Pfam" id="PF12697">
    <property type="entry name" value="Abhydrolase_6"/>
    <property type="match status" value="1"/>
</dbReference>
<dbReference type="InterPro" id="IPR000073">
    <property type="entry name" value="AB_hydrolase_1"/>
</dbReference>
<dbReference type="AlphaFoldDB" id="A0A936NEN9"/>
<feature type="domain" description="AB hydrolase-1" evidence="1">
    <location>
        <begin position="52"/>
        <end position="249"/>
    </location>
</feature>
<organism evidence="2 3">
    <name type="scientific">Candidatus Neomicrothrix subdominans</name>
    <dbReference type="NCBI Taxonomy" id="2954438"/>
    <lineage>
        <taxon>Bacteria</taxon>
        <taxon>Bacillati</taxon>
        <taxon>Actinomycetota</taxon>
        <taxon>Acidimicrobiia</taxon>
        <taxon>Acidimicrobiales</taxon>
        <taxon>Microthrixaceae</taxon>
        <taxon>Candidatus Neomicrothrix</taxon>
    </lineage>
</organism>
<evidence type="ECO:0000313" key="3">
    <source>
        <dbReference type="Proteomes" id="UP000727993"/>
    </source>
</evidence>
<name>A0A936NEN9_9ACTN</name>
<dbReference type="SUPFAM" id="SSF53474">
    <property type="entry name" value="alpha/beta-Hydrolases"/>
    <property type="match status" value="1"/>
</dbReference>
<dbReference type="GO" id="GO:0004806">
    <property type="term" value="F:triacylglycerol lipase activity"/>
    <property type="evidence" value="ECO:0007669"/>
    <property type="project" value="TreeGrafter"/>
</dbReference>
<keyword evidence="2" id="KW-0378">Hydrolase</keyword>
<accession>A0A936NEN9</accession>
<dbReference type="PANTHER" id="PTHR43433">
    <property type="entry name" value="HYDROLASE, ALPHA/BETA FOLD FAMILY PROTEIN"/>
    <property type="match status" value="1"/>
</dbReference>
<evidence type="ECO:0000313" key="2">
    <source>
        <dbReference type="EMBL" id="MBK9297622.1"/>
    </source>
</evidence>
<dbReference type="InterPro" id="IPR050471">
    <property type="entry name" value="AB_hydrolase"/>
</dbReference>
<dbReference type="GO" id="GO:0046503">
    <property type="term" value="P:glycerolipid catabolic process"/>
    <property type="evidence" value="ECO:0007669"/>
    <property type="project" value="TreeGrafter"/>
</dbReference>